<dbReference type="InterPro" id="IPR011969">
    <property type="entry name" value="Clan_AA_Asp_peptidase_C"/>
</dbReference>
<dbReference type="InterPro" id="IPR034122">
    <property type="entry name" value="Retropepsin-like_bacterial"/>
</dbReference>
<dbReference type="GO" id="GO:0004190">
    <property type="term" value="F:aspartic-type endopeptidase activity"/>
    <property type="evidence" value="ECO:0007669"/>
    <property type="project" value="InterPro"/>
</dbReference>
<keyword evidence="1" id="KW-0378">Hydrolase</keyword>
<dbReference type="GO" id="GO:0006508">
    <property type="term" value="P:proteolysis"/>
    <property type="evidence" value="ECO:0007669"/>
    <property type="project" value="UniProtKB-KW"/>
</dbReference>
<evidence type="ECO:0000313" key="2">
    <source>
        <dbReference type="Proteomes" id="UP000249769"/>
    </source>
</evidence>
<dbReference type="CDD" id="cd05483">
    <property type="entry name" value="retropepsin_like_bacteria"/>
    <property type="match status" value="1"/>
</dbReference>
<name>A0A2W5F635_9HYPH</name>
<gene>
    <name evidence="1" type="ORF">DI595_08760</name>
</gene>
<sequence>MRRNGLLGRAIFLLVGLSVGATQIPALVEKFQPRPETAAEKSEATAEISKPQPVSLGGVSLKADARGHFNATFRINGKSFDGLVDTGASMVAINETIARRLGYGVNSLDFKYAISTANGQTMAAHVTLDRVEIGTIRVQNVDAMVLKDNALSNMLIGMSFLKQLSSFKVSGGEMRLVR</sequence>
<evidence type="ECO:0000313" key="1">
    <source>
        <dbReference type="EMBL" id="PZP51551.1"/>
    </source>
</evidence>
<dbReference type="EMBL" id="QFOL01000074">
    <property type="protein sequence ID" value="PZP51551.1"/>
    <property type="molecule type" value="Genomic_DNA"/>
</dbReference>
<dbReference type="Proteomes" id="UP000249769">
    <property type="component" value="Unassembled WGS sequence"/>
</dbReference>
<dbReference type="Gene3D" id="2.40.70.10">
    <property type="entry name" value="Acid Proteases"/>
    <property type="match status" value="1"/>
</dbReference>
<dbReference type="PROSITE" id="PS00141">
    <property type="entry name" value="ASP_PROTEASE"/>
    <property type="match status" value="1"/>
</dbReference>
<protein>
    <submittedName>
        <fullName evidence="1">TIGR02281 family clan AA aspartic protease</fullName>
    </submittedName>
</protein>
<dbReference type="AlphaFoldDB" id="A0A2W5F635"/>
<accession>A0A2W5F635</accession>
<dbReference type="InterPro" id="IPR021109">
    <property type="entry name" value="Peptidase_aspartic_dom_sf"/>
</dbReference>
<proteinExistence type="predicted"/>
<dbReference type="Pfam" id="PF13975">
    <property type="entry name" value="gag-asp_proteas"/>
    <property type="match status" value="1"/>
</dbReference>
<organism evidence="1 2">
    <name type="scientific">Agrobacterium fabrum</name>
    <dbReference type="NCBI Taxonomy" id="1176649"/>
    <lineage>
        <taxon>Bacteria</taxon>
        <taxon>Pseudomonadati</taxon>
        <taxon>Pseudomonadota</taxon>
        <taxon>Alphaproteobacteria</taxon>
        <taxon>Hyphomicrobiales</taxon>
        <taxon>Rhizobiaceae</taxon>
        <taxon>Rhizobium/Agrobacterium group</taxon>
        <taxon>Agrobacterium</taxon>
        <taxon>Agrobacterium tumefaciens complex</taxon>
    </lineage>
</organism>
<comment type="caution">
    <text evidence="1">The sequence shown here is derived from an EMBL/GenBank/DDBJ whole genome shotgun (WGS) entry which is preliminary data.</text>
</comment>
<keyword evidence="1" id="KW-0645">Protease</keyword>
<dbReference type="NCBIfam" id="TIGR02281">
    <property type="entry name" value="clan_AA_DTGA"/>
    <property type="match status" value="1"/>
</dbReference>
<dbReference type="SUPFAM" id="SSF50630">
    <property type="entry name" value="Acid proteases"/>
    <property type="match status" value="1"/>
</dbReference>
<dbReference type="InterPro" id="IPR001969">
    <property type="entry name" value="Aspartic_peptidase_AS"/>
</dbReference>
<reference evidence="1 2" key="1">
    <citation type="submission" date="2017-08" db="EMBL/GenBank/DDBJ databases">
        <title>Infants hospitalized years apart are colonized by the same room-sourced microbial strains.</title>
        <authorList>
            <person name="Brooks B."/>
            <person name="Olm M.R."/>
            <person name="Firek B.A."/>
            <person name="Baker R."/>
            <person name="Thomas B.C."/>
            <person name="Morowitz M.J."/>
            <person name="Banfield J.F."/>
        </authorList>
    </citation>
    <scope>NUCLEOTIDE SEQUENCE [LARGE SCALE GENOMIC DNA]</scope>
    <source>
        <strain evidence="1">S2_009_000_R2_73</strain>
    </source>
</reference>